<dbReference type="GO" id="GO:0005829">
    <property type="term" value="C:cytosol"/>
    <property type="evidence" value="ECO:0007669"/>
    <property type="project" value="TreeGrafter"/>
</dbReference>
<keyword evidence="4" id="KW-0949">S-adenosyl-L-methionine</keyword>
<keyword evidence="5" id="KW-1185">Reference proteome</keyword>
<keyword evidence="2" id="KW-0489">Methyltransferase</keyword>
<reference evidence="6" key="1">
    <citation type="submission" date="2022-11" db="UniProtKB">
        <authorList>
            <consortium name="WormBaseParasite"/>
        </authorList>
    </citation>
    <scope>IDENTIFICATION</scope>
</reference>
<dbReference type="PROSITE" id="PS51681">
    <property type="entry name" value="SAM_MT_NNMT_PNMT_TEMT"/>
    <property type="match status" value="1"/>
</dbReference>
<evidence type="ECO:0000256" key="3">
    <source>
        <dbReference type="ARBA" id="ARBA00022679"/>
    </source>
</evidence>
<dbReference type="InterPro" id="IPR029063">
    <property type="entry name" value="SAM-dependent_MTases_sf"/>
</dbReference>
<proteinExistence type="inferred from homology"/>
<comment type="similarity">
    <text evidence="1">Belongs to the class I-like SAM-binding methyltransferase superfamily. NNMT/PNMT/TEMT family.</text>
</comment>
<evidence type="ECO:0000256" key="1">
    <source>
        <dbReference type="ARBA" id="ARBA00007996"/>
    </source>
</evidence>
<evidence type="ECO:0000256" key="4">
    <source>
        <dbReference type="ARBA" id="ARBA00022691"/>
    </source>
</evidence>
<evidence type="ECO:0000313" key="5">
    <source>
        <dbReference type="Proteomes" id="UP000887565"/>
    </source>
</evidence>
<evidence type="ECO:0000313" key="6">
    <source>
        <dbReference type="WBParaSite" id="nRc.2.0.1.t12089-RA"/>
    </source>
</evidence>
<keyword evidence="3" id="KW-0808">Transferase</keyword>
<accession>A0A915ID22</accession>
<dbReference type="WBParaSite" id="nRc.2.0.1.t12089-RA">
    <property type="protein sequence ID" value="nRc.2.0.1.t12089-RA"/>
    <property type="gene ID" value="nRc.2.0.1.g12089"/>
</dbReference>
<protein>
    <submittedName>
        <fullName evidence="6">Uncharacterized protein</fullName>
    </submittedName>
</protein>
<dbReference type="PANTHER" id="PTHR10867:SF17">
    <property type="entry name" value="NICOTINAMIDE N-METHYLTRANSFERASE"/>
    <property type="match status" value="1"/>
</dbReference>
<dbReference type="Pfam" id="PF01234">
    <property type="entry name" value="NNMT_PNMT_TEMT"/>
    <property type="match status" value="1"/>
</dbReference>
<sequence length="211" mass="24963">MLIPPAKLYPLSEFDLLFDPKKYFEHYYGAKRPDEFEKESWPFLIKTLNEIIRDEFHKEKNRNFTKKKTAKKNLLTEQYFGEFHLADSCEKVRREIDGFLNNHPDSFDWKFVLEEINRRTDITDRTLDSVKRKIKRILDFDVIGDAWINNGWPSSPVVDKIPYDVVATLFHVESRVENLTAYFEAGGMMNQSYYDAGGNKYFLSLPVTKQQ</sequence>
<dbReference type="AlphaFoldDB" id="A0A915ID22"/>
<organism evidence="5 6">
    <name type="scientific">Romanomermis culicivorax</name>
    <name type="common">Nematode worm</name>
    <dbReference type="NCBI Taxonomy" id="13658"/>
    <lineage>
        <taxon>Eukaryota</taxon>
        <taxon>Metazoa</taxon>
        <taxon>Ecdysozoa</taxon>
        <taxon>Nematoda</taxon>
        <taxon>Enoplea</taxon>
        <taxon>Dorylaimia</taxon>
        <taxon>Mermithida</taxon>
        <taxon>Mermithoidea</taxon>
        <taxon>Mermithidae</taxon>
        <taxon>Romanomermis</taxon>
    </lineage>
</organism>
<dbReference type="GO" id="GO:0008170">
    <property type="term" value="F:N-methyltransferase activity"/>
    <property type="evidence" value="ECO:0007669"/>
    <property type="project" value="TreeGrafter"/>
</dbReference>
<name>A0A915ID22_ROMCU</name>
<dbReference type="PANTHER" id="PTHR10867">
    <property type="entry name" value="NNMT/PNMT/TEMT FAMILY MEMBER"/>
    <property type="match status" value="1"/>
</dbReference>
<evidence type="ECO:0000256" key="2">
    <source>
        <dbReference type="ARBA" id="ARBA00022603"/>
    </source>
</evidence>
<dbReference type="GO" id="GO:0032259">
    <property type="term" value="P:methylation"/>
    <property type="evidence" value="ECO:0007669"/>
    <property type="project" value="UniProtKB-KW"/>
</dbReference>
<dbReference type="Proteomes" id="UP000887565">
    <property type="component" value="Unplaced"/>
</dbReference>
<dbReference type="Gene3D" id="3.40.50.150">
    <property type="entry name" value="Vaccinia Virus protein VP39"/>
    <property type="match status" value="1"/>
</dbReference>
<dbReference type="InterPro" id="IPR000940">
    <property type="entry name" value="NNMT_TEMT_trans"/>
</dbReference>